<evidence type="ECO:0000313" key="4">
    <source>
        <dbReference type="Proteomes" id="UP000198850"/>
    </source>
</evidence>
<comment type="similarity">
    <text evidence="1">Belongs to the universal stress protein A family.</text>
</comment>
<feature type="domain" description="UspA" evidence="2">
    <location>
        <begin position="84"/>
        <end position="224"/>
    </location>
</feature>
<dbReference type="OrthoDB" id="9788959at2"/>
<reference evidence="3 4" key="1">
    <citation type="submission" date="2016-10" db="EMBL/GenBank/DDBJ databases">
        <authorList>
            <person name="de Groot N.N."/>
        </authorList>
    </citation>
    <scope>NUCLEOTIDE SEQUENCE [LARGE SCALE GENOMIC DNA]</scope>
    <source>
        <strain evidence="3 4">DSM 19033</strain>
    </source>
</reference>
<dbReference type="Pfam" id="PF00582">
    <property type="entry name" value="Usp"/>
    <property type="match status" value="1"/>
</dbReference>
<dbReference type="STRING" id="425514.SAMN05443550_10991"/>
<sequence>MKTFSVKFKTGSLDLDVIVTVSERNHKFKVEMITGEPDPILLKRSSKGDWIIEQPGQRVLSEEQFIALETAIDKHLYQLHGAGKMLVLTDFSEAALNAAKYAAGLTHQLKSSAIILYHSHDYLPVVTTTFAPVSPEMVHSEEESHEKLSQLKEILAPLVAGNTVIKIISDGRPLISAVNTITEQRHIGLVVMGMAGKNAIEKALVGSNTITIAKECHTSLLVVPHHAEFKQIANVVFACDLKNVSKTVPVYPINAFIDNLKARLSILYVNKIEGQAHPDAKAELKNLHDIWNENQVRYYYADHENIEEGILDFADENQMDLLITVPKEYGFFERIFHRSLTRNLAYRTHIPLMVFKEDN</sequence>
<dbReference type="SUPFAM" id="SSF52402">
    <property type="entry name" value="Adenine nucleotide alpha hydrolases-like"/>
    <property type="match status" value="2"/>
</dbReference>
<accession>A0A1H4G7J6</accession>
<dbReference type="PANTHER" id="PTHR46268:SF6">
    <property type="entry name" value="UNIVERSAL STRESS PROTEIN UP12"/>
    <property type="match status" value="1"/>
</dbReference>
<dbReference type="EMBL" id="FNRA01000009">
    <property type="protein sequence ID" value="SEB05524.1"/>
    <property type="molecule type" value="Genomic_DNA"/>
</dbReference>
<organism evidence="3 4">
    <name type="scientific">Pedobacter hartonius</name>
    <dbReference type="NCBI Taxonomy" id="425514"/>
    <lineage>
        <taxon>Bacteria</taxon>
        <taxon>Pseudomonadati</taxon>
        <taxon>Bacteroidota</taxon>
        <taxon>Sphingobacteriia</taxon>
        <taxon>Sphingobacteriales</taxon>
        <taxon>Sphingobacteriaceae</taxon>
        <taxon>Pedobacter</taxon>
    </lineage>
</organism>
<dbReference type="PANTHER" id="PTHR46268">
    <property type="entry name" value="STRESS RESPONSE PROTEIN NHAX"/>
    <property type="match status" value="1"/>
</dbReference>
<evidence type="ECO:0000259" key="2">
    <source>
        <dbReference type="Pfam" id="PF00582"/>
    </source>
</evidence>
<keyword evidence="4" id="KW-1185">Reference proteome</keyword>
<evidence type="ECO:0000256" key="1">
    <source>
        <dbReference type="ARBA" id="ARBA00008791"/>
    </source>
</evidence>
<evidence type="ECO:0000313" key="3">
    <source>
        <dbReference type="EMBL" id="SEB05524.1"/>
    </source>
</evidence>
<dbReference type="PRINTS" id="PR01438">
    <property type="entry name" value="UNVRSLSTRESS"/>
</dbReference>
<dbReference type="InterPro" id="IPR006015">
    <property type="entry name" value="Universal_stress_UspA"/>
</dbReference>
<dbReference type="Gene3D" id="3.40.50.12370">
    <property type="match status" value="1"/>
</dbReference>
<proteinExistence type="inferred from homology"/>
<dbReference type="Proteomes" id="UP000198850">
    <property type="component" value="Unassembled WGS sequence"/>
</dbReference>
<name>A0A1H4G7J6_9SPHI</name>
<dbReference type="AlphaFoldDB" id="A0A1H4G7J6"/>
<dbReference type="RefSeq" id="WP_090558366.1">
    <property type="nucleotide sequence ID" value="NZ_FNRA01000009.1"/>
</dbReference>
<protein>
    <submittedName>
        <fullName evidence="3">Nucleotide-binding universal stress protein, UspA family</fullName>
    </submittedName>
</protein>
<dbReference type="InterPro" id="IPR006016">
    <property type="entry name" value="UspA"/>
</dbReference>
<gene>
    <name evidence="3" type="ORF">SAMN05443550_10991</name>
</gene>